<accession>A0A103XXL9</accession>
<gene>
    <name evidence="1" type="ORF">Ccrd_022976</name>
</gene>
<reference evidence="1 2" key="1">
    <citation type="journal article" date="2016" name="Sci. Rep.">
        <title>The genome sequence of the outbreeding globe artichoke constructed de novo incorporating a phase-aware low-pass sequencing strategy of F1 progeny.</title>
        <authorList>
            <person name="Scaglione D."/>
            <person name="Reyes-Chin-Wo S."/>
            <person name="Acquadro A."/>
            <person name="Froenicke L."/>
            <person name="Portis E."/>
            <person name="Beitel C."/>
            <person name="Tirone M."/>
            <person name="Mauro R."/>
            <person name="Lo Monaco A."/>
            <person name="Mauromicale G."/>
            <person name="Faccioli P."/>
            <person name="Cattivelli L."/>
            <person name="Rieseberg L."/>
            <person name="Michelmore R."/>
            <person name="Lanteri S."/>
        </authorList>
    </citation>
    <scope>NUCLEOTIDE SEQUENCE [LARGE SCALE GENOMIC DNA]</scope>
    <source>
        <strain evidence="1">2C</strain>
    </source>
</reference>
<evidence type="ECO:0000313" key="2">
    <source>
        <dbReference type="Proteomes" id="UP000243975"/>
    </source>
</evidence>
<evidence type="ECO:0000313" key="1">
    <source>
        <dbReference type="EMBL" id="KVH98795.1"/>
    </source>
</evidence>
<protein>
    <submittedName>
        <fullName evidence="1">Uncharacterized protein</fullName>
    </submittedName>
</protein>
<dbReference type="AlphaFoldDB" id="A0A103XXL9"/>
<organism evidence="1 2">
    <name type="scientific">Cynara cardunculus var. scolymus</name>
    <name type="common">Globe artichoke</name>
    <name type="synonym">Cynara scolymus</name>
    <dbReference type="NCBI Taxonomy" id="59895"/>
    <lineage>
        <taxon>Eukaryota</taxon>
        <taxon>Viridiplantae</taxon>
        <taxon>Streptophyta</taxon>
        <taxon>Embryophyta</taxon>
        <taxon>Tracheophyta</taxon>
        <taxon>Spermatophyta</taxon>
        <taxon>Magnoliopsida</taxon>
        <taxon>eudicotyledons</taxon>
        <taxon>Gunneridae</taxon>
        <taxon>Pentapetalae</taxon>
        <taxon>asterids</taxon>
        <taxon>campanulids</taxon>
        <taxon>Asterales</taxon>
        <taxon>Asteraceae</taxon>
        <taxon>Carduoideae</taxon>
        <taxon>Cardueae</taxon>
        <taxon>Carduinae</taxon>
        <taxon>Cynara</taxon>
    </lineage>
</organism>
<comment type="caution">
    <text evidence="1">The sequence shown here is derived from an EMBL/GenBank/DDBJ whole genome shotgun (WGS) entry which is preliminary data.</text>
</comment>
<name>A0A103XXL9_CYNCS</name>
<dbReference type="Gramene" id="KVH98795">
    <property type="protein sequence ID" value="KVH98795"/>
    <property type="gene ID" value="Ccrd_022976"/>
</dbReference>
<dbReference type="Proteomes" id="UP000243975">
    <property type="component" value="Unassembled WGS sequence"/>
</dbReference>
<dbReference type="EMBL" id="LEKV01003682">
    <property type="protein sequence ID" value="KVH98795.1"/>
    <property type="molecule type" value="Genomic_DNA"/>
</dbReference>
<sequence length="156" mass="17907">MYLANDMTQNPLFTISHVYLKMTSCPFLKHFISSQILIIRKRMYKLHPSVPDNTDVVNCVVLHKLAERMVDSSPLKILNKSDPDKNNLECEITSLYGKKLYYGPGHVNYIFGSKFLKTLQLLGILVNRITLVDIVVPSCGMKKDLERTKRHLIQSL</sequence>
<proteinExistence type="predicted"/>
<keyword evidence="2" id="KW-1185">Reference proteome</keyword>